<evidence type="ECO:0000256" key="2">
    <source>
        <dbReference type="SAM" id="Phobius"/>
    </source>
</evidence>
<dbReference type="RefSeq" id="WP_007737729.1">
    <property type="nucleotide sequence ID" value="NZ_AOMF01000085.1"/>
</dbReference>
<dbReference type="OrthoDB" id="377375at2157"/>
<feature type="transmembrane region" description="Helical" evidence="2">
    <location>
        <begin position="214"/>
        <end position="237"/>
    </location>
</feature>
<evidence type="ECO:0000256" key="1">
    <source>
        <dbReference type="SAM" id="MobiDB-lite"/>
    </source>
</evidence>
<feature type="region of interest" description="Disordered" evidence="1">
    <location>
        <begin position="89"/>
        <end position="142"/>
    </location>
</feature>
<protein>
    <submittedName>
        <fullName evidence="3">Uncharacterized protein</fullName>
    </submittedName>
</protein>
<keyword evidence="4" id="KW-1185">Reference proteome</keyword>
<evidence type="ECO:0000313" key="3">
    <source>
        <dbReference type="EMBL" id="EMA56211.1"/>
    </source>
</evidence>
<organism evidence="3 4">
    <name type="scientific">Halococcus thailandensis JCM 13552</name>
    <dbReference type="NCBI Taxonomy" id="1227457"/>
    <lineage>
        <taxon>Archaea</taxon>
        <taxon>Methanobacteriati</taxon>
        <taxon>Methanobacteriota</taxon>
        <taxon>Stenosarchaea group</taxon>
        <taxon>Halobacteria</taxon>
        <taxon>Halobacteriales</taxon>
        <taxon>Halococcaceae</taxon>
        <taxon>Halococcus</taxon>
    </lineage>
</organism>
<proteinExistence type="predicted"/>
<reference evidence="3 4" key="1">
    <citation type="journal article" date="2014" name="PLoS Genet.">
        <title>Phylogenetically driven sequencing of extremely halophilic archaea reveals strategies for static and dynamic osmo-response.</title>
        <authorList>
            <person name="Becker E.A."/>
            <person name="Seitzer P.M."/>
            <person name="Tritt A."/>
            <person name="Larsen D."/>
            <person name="Krusor M."/>
            <person name="Yao A.I."/>
            <person name="Wu D."/>
            <person name="Madern D."/>
            <person name="Eisen J.A."/>
            <person name="Darling A.E."/>
            <person name="Facciotti M.T."/>
        </authorList>
    </citation>
    <scope>NUCLEOTIDE SEQUENCE [LARGE SCALE GENOMIC DNA]</scope>
    <source>
        <strain evidence="3 4">JCM 13552</strain>
    </source>
</reference>
<gene>
    <name evidence="3" type="ORF">C451_03544</name>
</gene>
<dbReference type="AlphaFoldDB" id="M0NED3"/>
<dbReference type="EMBL" id="AOMF01000085">
    <property type="protein sequence ID" value="EMA56211.1"/>
    <property type="molecule type" value="Genomic_DNA"/>
</dbReference>
<feature type="compositionally biased region" description="Polar residues" evidence="1">
    <location>
        <begin position="96"/>
        <end position="108"/>
    </location>
</feature>
<dbReference type="eggNOG" id="ENOG502N5T7">
    <property type="taxonomic scope" value="Archaea"/>
</dbReference>
<sequence length="258" mass="28426">MERYLIPAGLVEEAARTDDDEPRQFRLTDEGSLWLEQNTDAIATPATRDEMRELAREGYEAGTSARESVQNYRKKVSRIKNRLEDVEAEVDEMSDQQESNNTTLSIQSERSRDNRERSKATKDAVADLQDKMDTRAASDDMQRLRDDVSALQETLTSTQRQLDGITRQQATDERTRARLRRLAKPAGYLVVGAIVAYLGVIVAVALVASELLTGVVLAGVGALLGVALGIGVAIYAYGGNLTETYQTIREKPASGTTE</sequence>
<name>M0NED3_9EURY</name>
<accession>M0NED3</accession>
<keyword evidence="2" id="KW-0812">Transmembrane</keyword>
<dbReference type="PATRIC" id="fig|1227457.3.peg.628"/>
<keyword evidence="2" id="KW-0472">Membrane</keyword>
<feature type="transmembrane region" description="Helical" evidence="2">
    <location>
        <begin position="186"/>
        <end position="208"/>
    </location>
</feature>
<dbReference type="Proteomes" id="UP000011680">
    <property type="component" value="Unassembled WGS sequence"/>
</dbReference>
<dbReference type="Gene3D" id="1.20.1170.10">
    <property type="match status" value="1"/>
</dbReference>
<comment type="caution">
    <text evidence="3">The sequence shown here is derived from an EMBL/GenBank/DDBJ whole genome shotgun (WGS) entry which is preliminary data.</text>
</comment>
<keyword evidence="2" id="KW-1133">Transmembrane helix</keyword>
<evidence type="ECO:0000313" key="4">
    <source>
        <dbReference type="Proteomes" id="UP000011680"/>
    </source>
</evidence>
<feature type="compositionally biased region" description="Basic and acidic residues" evidence="1">
    <location>
        <begin position="109"/>
        <end position="142"/>
    </location>
</feature>